<dbReference type="Proteomes" id="UP000199093">
    <property type="component" value="Unassembled WGS sequence"/>
</dbReference>
<dbReference type="AlphaFoldDB" id="A0A1G8UPX2"/>
<accession>A0A1G8UPX2</accession>
<name>A0A1G8UPX2_9RHOB</name>
<dbReference type="STRING" id="555512.SAMN04487993_10469"/>
<proteinExistence type="predicted"/>
<keyword evidence="2" id="KW-1185">Reference proteome</keyword>
<feature type="non-terminal residue" evidence="1">
    <location>
        <position position="53"/>
    </location>
</feature>
<gene>
    <name evidence="1" type="ORF">SAMN04487993_10469</name>
</gene>
<evidence type="ECO:0000313" key="1">
    <source>
        <dbReference type="EMBL" id="SDJ55547.1"/>
    </source>
</evidence>
<protein>
    <submittedName>
        <fullName evidence="1">Uncharacterized protein</fullName>
    </submittedName>
</protein>
<reference evidence="1 2" key="1">
    <citation type="submission" date="2016-10" db="EMBL/GenBank/DDBJ databases">
        <authorList>
            <person name="de Groot N.N."/>
        </authorList>
    </citation>
    <scope>NUCLEOTIDE SEQUENCE [LARGE SCALE GENOMIC DNA]</scope>
    <source>
        <strain evidence="1 2">DSM 26424</strain>
    </source>
</reference>
<evidence type="ECO:0000313" key="2">
    <source>
        <dbReference type="Proteomes" id="UP000199093"/>
    </source>
</evidence>
<dbReference type="EMBL" id="FNEJ01000046">
    <property type="protein sequence ID" value="SDJ55547.1"/>
    <property type="molecule type" value="Genomic_DNA"/>
</dbReference>
<sequence length="53" mass="6021">MAGDDDRDGKPSYLSVDKRDELSKVSVDWRIAFQQRDGKDVSEGRATARFVVF</sequence>
<organism evidence="1 2">
    <name type="scientific">Salipiger marinus</name>
    <dbReference type="NCBI Taxonomy" id="555512"/>
    <lineage>
        <taxon>Bacteria</taxon>
        <taxon>Pseudomonadati</taxon>
        <taxon>Pseudomonadota</taxon>
        <taxon>Alphaproteobacteria</taxon>
        <taxon>Rhodobacterales</taxon>
        <taxon>Roseobacteraceae</taxon>
        <taxon>Salipiger</taxon>
    </lineage>
</organism>